<keyword evidence="5 7" id="KW-0833">Ubl conjugation pathway</keyword>
<evidence type="ECO:0000259" key="8">
    <source>
        <dbReference type="PROSITE" id="PS50237"/>
    </source>
</evidence>
<dbReference type="PANTHER" id="PTHR11254:SF340">
    <property type="entry name" value="APOPTOSIS-RESISTANT E3 UBIQUITIN PROTEIN LIGASE 1"/>
    <property type="match status" value="1"/>
</dbReference>
<feature type="repeat" description="Filamin" evidence="6">
    <location>
        <begin position="125"/>
        <end position="155"/>
    </location>
</feature>
<dbReference type="PROSITE" id="PS50194">
    <property type="entry name" value="FILAMIN_REPEAT"/>
    <property type="match status" value="1"/>
</dbReference>
<evidence type="ECO:0000256" key="3">
    <source>
        <dbReference type="ARBA" id="ARBA00012485"/>
    </source>
</evidence>
<keyword evidence="10" id="KW-1185">Reference proteome</keyword>
<dbReference type="Pfam" id="PF00632">
    <property type="entry name" value="HECT"/>
    <property type="match status" value="1"/>
</dbReference>
<sequence length="776" mass="88175">MVIGSSALTGAVMLLGPNINWLQSHSLPISLPTLSLPTSKTTIFDFFTGRYPAPQSCTVDWDWEEPMIVGKTVSFRIKFFLKNGKIYPVTSHDNILVEIMHQGVKVAHNLESGFKEADSSNMAKVSFTVHKSGTYNISVMIGARHIKGSPFNKVFEAGPVDAGKTGFMNYSSTVVCTAGSSHPLTIETRDSFGNLATYKTDQSNYFKIKVTEAGTHTRYIPTTQIYYDPVGKRLTMHIKMDRPGCFQAQVSYGDIKLKNGDFNILVLSPDEMVHVSKNLIKKTHSIWYEARLISYNHEKLDRPKKVYVYVSPKQLTLKEFYFKIIGKKLYTFRVCPSTKFYFNGYNNHYDAPTFMIDDGSQPPIVIAAKDRNVIAATFTSFLLKNIGGSETFLDKQTFFYHEIRQMHTRRSHACLPIKIDRNNILQSSYKATKNFELSDWCKRLEITFAGEEGLDWGGVRREWIELLCAELFDPSCSGLFRRFEDSPQGLVHPNPKRPVKLKLKYYEFAGKIVGKCLYESALGKSYRQLVKARFSRSFLAQVIGLRVNYKYFESDDPELYKTKIKFIEDNDISDMELTFSEEEYTNGGHITKVIEYIPNGSKTSVTNRNKLRYLDVLTQFRLAASVKDELEAFLKGLNELIPDNLLSIFDENELELLMCGTDNYSIADFKIHHTVCGTSPQFSKMLDWFWTIVAGFTDEQMARLLQFITGCSQLPVGGFSELQPKIQLSSTPMFNGLPSAHTCFNQLCLPFYDSIEQFHHSLLLAVNEGSQGFGMV</sequence>
<dbReference type="Gene3D" id="3.30.2410.10">
    <property type="entry name" value="Hect, E3 ligase catalytic domain"/>
    <property type="match status" value="1"/>
</dbReference>
<comment type="pathway">
    <text evidence="2">Protein modification; protein ubiquitination.</text>
</comment>
<protein>
    <recommendedName>
        <fullName evidence="3">HECT-type E3 ubiquitin transferase</fullName>
        <ecNumber evidence="3">2.3.2.26</ecNumber>
    </recommendedName>
</protein>
<dbReference type="InterPro" id="IPR014756">
    <property type="entry name" value="Ig_E-set"/>
</dbReference>
<dbReference type="InterPro" id="IPR017868">
    <property type="entry name" value="Filamin/ABP280_repeat-like"/>
</dbReference>
<evidence type="ECO:0000313" key="10">
    <source>
        <dbReference type="Proteomes" id="UP001347796"/>
    </source>
</evidence>
<feature type="domain" description="HECT" evidence="8">
    <location>
        <begin position="433"/>
        <end position="776"/>
    </location>
</feature>
<dbReference type="GO" id="GO:0006511">
    <property type="term" value="P:ubiquitin-dependent protein catabolic process"/>
    <property type="evidence" value="ECO:0007669"/>
    <property type="project" value="TreeGrafter"/>
</dbReference>
<dbReference type="EMBL" id="JAZGQO010000007">
    <property type="protein sequence ID" value="KAK6183620.1"/>
    <property type="molecule type" value="Genomic_DNA"/>
</dbReference>
<evidence type="ECO:0000256" key="4">
    <source>
        <dbReference type="ARBA" id="ARBA00022679"/>
    </source>
</evidence>
<dbReference type="InterPro" id="IPR013783">
    <property type="entry name" value="Ig-like_fold"/>
</dbReference>
<accession>A0AAN8JX73</accession>
<dbReference type="Pfam" id="PF25916">
    <property type="entry name" value="AREL1_PH-like"/>
    <property type="match status" value="1"/>
</dbReference>
<dbReference type="Gene3D" id="2.60.40.10">
    <property type="entry name" value="Immunoglobulins"/>
    <property type="match status" value="1"/>
</dbReference>
<reference evidence="9 10" key="1">
    <citation type="submission" date="2024-01" db="EMBL/GenBank/DDBJ databases">
        <title>The genome of the rayed Mediterranean limpet Patella caerulea (Linnaeus, 1758).</title>
        <authorList>
            <person name="Anh-Thu Weber A."/>
            <person name="Halstead-Nussloch G."/>
        </authorList>
    </citation>
    <scope>NUCLEOTIDE SEQUENCE [LARGE SCALE GENOMIC DNA]</scope>
    <source>
        <strain evidence="9">AATW-2023a</strain>
        <tissue evidence="9">Whole specimen</tissue>
    </source>
</reference>
<dbReference type="Proteomes" id="UP001347796">
    <property type="component" value="Unassembled WGS sequence"/>
</dbReference>
<dbReference type="Pfam" id="PF00630">
    <property type="entry name" value="Filamin"/>
    <property type="match status" value="1"/>
</dbReference>
<evidence type="ECO:0000256" key="1">
    <source>
        <dbReference type="ARBA" id="ARBA00000885"/>
    </source>
</evidence>
<dbReference type="CDD" id="cd00078">
    <property type="entry name" value="HECTc"/>
    <property type="match status" value="1"/>
</dbReference>
<evidence type="ECO:0000256" key="2">
    <source>
        <dbReference type="ARBA" id="ARBA00004906"/>
    </source>
</evidence>
<feature type="active site" description="Glycyl thioester intermediate" evidence="7">
    <location>
        <position position="743"/>
    </location>
</feature>
<dbReference type="SMART" id="SM00119">
    <property type="entry name" value="HECTc"/>
    <property type="match status" value="1"/>
</dbReference>
<proteinExistence type="predicted"/>
<evidence type="ECO:0000313" key="9">
    <source>
        <dbReference type="EMBL" id="KAK6183620.1"/>
    </source>
</evidence>
<dbReference type="SUPFAM" id="SSF81296">
    <property type="entry name" value="E set domains"/>
    <property type="match status" value="1"/>
</dbReference>
<dbReference type="PROSITE" id="PS50237">
    <property type="entry name" value="HECT"/>
    <property type="match status" value="1"/>
</dbReference>
<dbReference type="InterPro" id="IPR000569">
    <property type="entry name" value="HECT_dom"/>
</dbReference>
<comment type="catalytic activity">
    <reaction evidence="1">
        <text>S-ubiquitinyl-[E2 ubiquitin-conjugating enzyme]-L-cysteine + [acceptor protein]-L-lysine = [E2 ubiquitin-conjugating enzyme]-L-cysteine + N(6)-ubiquitinyl-[acceptor protein]-L-lysine.</text>
        <dbReference type="EC" id="2.3.2.26"/>
    </reaction>
</comment>
<dbReference type="PANTHER" id="PTHR11254">
    <property type="entry name" value="HECT DOMAIN UBIQUITIN-PROTEIN LIGASE"/>
    <property type="match status" value="1"/>
</dbReference>
<dbReference type="GO" id="GO:0061630">
    <property type="term" value="F:ubiquitin protein ligase activity"/>
    <property type="evidence" value="ECO:0007669"/>
    <property type="project" value="UniProtKB-EC"/>
</dbReference>
<dbReference type="GO" id="GO:0000209">
    <property type="term" value="P:protein polyubiquitination"/>
    <property type="evidence" value="ECO:0007669"/>
    <property type="project" value="TreeGrafter"/>
</dbReference>
<dbReference type="GO" id="GO:0005829">
    <property type="term" value="C:cytosol"/>
    <property type="evidence" value="ECO:0007669"/>
    <property type="project" value="TreeGrafter"/>
</dbReference>
<evidence type="ECO:0000256" key="6">
    <source>
        <dbReference type="PROSITE-ProRule" id="PRU00087"/>
    </source>
</evidence>
<dbReference type="Gene3D" id="3.30.2160.10">
    <property type="entry name" value="Hect, E3 ligase catalytic domain"/>
    <property type="match status" value="1"/>
</dbReference>
<dbReference type="InterPro" id="IPR035983">
    <property type="entry name" value="Hect_E3_ubiquitin_ligase"/>
</dbReference>
<comment type="caution">
    <text evidence="9">The sequence shown here is derived from an EMBL/GenBank/DDBJ whole genome shotgun (WGS) entry which is preliminary data.</text>
</comment>
<dbReference type="SUPFAM" id="SSF56204">
    <property type="entry name" value="Hect, E3 ligase catalytic domain"/>
    <property type="match status" value="1"/>
</dbReference>
<name>A0AAN8JX73_PATCE</name>
<dbReference type="GO" id="GO:0043066">
    <property type="term" value="P:negative regulation of apoptotic process"/>
    <property type="evidence" value="ECO:0007669"/>
    <property type="project" value="TreeGrafter"/>
</dbReference>
<dbReference type="EC" id="2.3.2.26" evidence="3"/>
<gene>
    <name evidence="9" type="ORF">SNE40_011062</name>
</gene>
<dbReference type="FunFam" id="3.30.2160.10:FF:000008">
    <property type="entry name" value="Apoptosis-resistant E3 ubiquitin protein ligase 1"/>
    <property type="match status" value="1"/>
</dbReference>
<evidence type="ECO:0000256" key="7">
    <source>
        <dbReference type="PROSITE-ProRule" id="PRU00104"/>
    </source>
</evidence>
<evidence type="ECO:0000256" key="5">
    <source>
        <dbReference type="ARBA" id="ARBA00022786"/>
    </source>
</evidence>
<dbReference type="Gene3D" id="3.90.1750.10">
    <property type="entry name" value="Hect, E3 ligase catalytic domains"/>
    <property type="match status" value="1"/>
</dbReference>
<organism evidence="9 10">
    <name type="scientific">Patella caerulea</name>
    <name type="common">Rayed Mediterranean limpet</name>
    <dbReference type="NCBI Taxonomy" id="87958"/>
    <lineage>
        <taxon>Eukaryota</taxon>
        <taxon>Metazoa</taxon>
        <taxon>Spiralia</taxon>
        <taxon>Lophotrochozoa</taxon>
        <taxon>Mollusca</taxon>
        <taxon>Gastropoda</taxon>
        <taxon>Patellogastropoda</taxon>
        <taxon>Patelloidea</taxon>
        <taxon>Patellidae</taxon>
        <taxon>Patella</taxon>
    </lineage>
</organism>
<dbReference type="InterPro" id="IPR050409">
    <property type="entry name" value="E3_ubiq-protein_ligase"/>
</dbReference>
<dbReference type="InterPro" id="IPR058738">
    <property type="entry name" value="PH-like_AREL1"/>
</dbReference>
<keyword evidence="4" id="KW-0808">Transferase</keyword>
<dbReference type="AlphaFoldDB" id="A0AAN8JX73"/>